<keyword evidence="5 10" id="KW-1133">Transmembrane helix</keyword>
<dbReference type="Gene3D" id="1.10.3730.20">
    <property type="match status" value="1"/>
</dbReference>
<evidence type="ECO:0000256" key="10">
    <source>
        <dbReference type="SAM" id="Phobius"/>
    </source>
</evidence>
<dbReference type="Proteomes" id="UP000005234">
    <property type="component" value="Chromosome"/>
</dbReference>
<comment type="similarity">
    <text evidence="7">Belongs to the drug/metabolite transporter (DMT) superfamily. Small multidrug resistance (SMR) (TC 2.A.7.1) family. Gdx/SugE subfamily.</text>
</comment>
<feature type="transmembrane region" description="Helical" evidence="10">
    <location>
        <begin position="84"/>
        <end position="103"/>
    </location>
</feature>
<evidence type="ECO:0000256" key="6">
    <source>
        <dbReference type="ARBA" id="ARBA00023136"/>
    </source>
</evidence>
<dbReference type="EMBL" id="CP003350">
    <property type="protein sequence ID" value="AFC86257.1"/>
    <property type="molecule type" value="Genomic_DNA"/>
</dbReference>
<keyword evidence="6 10" id="KW-0472">Membrane</keyword>
<evidence type="ECO:0000256" key="1">
    <source>
        <dbReference type="ARBA" id="ARBA00004651"/>
    </source>
</evidence>
<dbReference type="InterPro" id="IPR000390">
    <property type="entry name" value="Small_drug/metabolite_transptr"/>
</dbReference>
<dbReference type="PANTHER" id="PTHR30561">
    <property type="entry name" value="SMR FAMILY PROTON-DEPENDENT DRUG EFFLUX TRANSPORTER SUGE"/>
    <property type="match status" value="1"/>
</dbReference>
<evidence type="ECO:0000256" key="3">
    <source>
        <dbReference type="ARBA" id="ARBA00022475"/>
    </source>
</evidence>
<keyword evidence="3" id="KW-1003">Cell membrane</keyword>
<evidence type="ECO:0000256" key="8">
    <source>
        <dbReference type="ARBA" id="ARBA00039168"/>
    </source>
</evidence>
<dbReference type="GO" id="GO:0022857">
    <property type="term" value="F:transmembrane transporter activity"/>
    <property type="evidence" value="ECO:0007669"/>
    <property type="project" value="InterPro"/>
</dbReference>
<proteinExistence type="inferred from homology"/>
<feature type="transmembrane region" description="Helical" evidence="10">
    <location>
        <begin position="57"/>
        <end position="78"/>
    </location>
</feature>
<dbReference type="Pfam" id="PF00893">
    <property type="entry name" value="Multi_Drug_Res"/>
    <property type="match status" value="1"/>
</dbReference>
<evidence type="ECO:0000256" key="7">
    <source>
        <dbReference type="ARBA" id="ARBA00038151"/>
    </source>
</evidence>
<dbReference type="GO" id="GO:0005886">
    <property type="term" value="C:plasma membrane"/>
    <property type="evidence" value="ECO:0007669"/>
    <property type="project" value="UniProtKB-SubCell"/>
</dbReference>
<keyword evidence="2" id="KW-0813">Transport</keyword>
<dbReference type="InterPro" id="IPR037185">
    <property type="entry name" value="EmrE-like"/>
</dbReference>
<dbReference type="PANTHER" id="PTHR30561:SF0">
    <property type="entry name" value="GUANIDINIUM EXPORTER"/>
    <property type="match status" value="1"/>
</dbReference>
<evidence type="ECO:0000313" key="11">
    <source>
        <dbReference type="EMBL" id="AFC86257.1"/>
    </source>
</evidence>
<evidence type="ECO:0000256" key="2">
    <source>
        <dbReference type="ARBA" id="ARBA00022448"/>
    </source>
</evidence>
<dbReference type="GO" id="GO:1990961">
    <property type="term" value="P:xenobiotic detoxification by transmembrane export across the plasma membrane"/>
    <property type="evidence" value="ECO:0007669"/>
    <property type="project" value="UniProtKB-ARBA"/>
</dbReference>
<dbReference type="AlphaFoldDB" id="H8L045"/>
<reference evidence="11" key="1">
    <citation type="submission" date="2012-02" db="EMBL/GenBank/DDBJ databases">
        <title>The complete genome of Frateuria aurantia DSM 6220.</title>
        <authorList>
            <consortium name="US DOE Joint Genome Institute (JGI-PGF)"/>
            <person name="Lucas S."/>
            <person name="Copeland A."/>
            <person name="Lapidus A."/>
            <person name="Glavina del Rio T."/>
            <person name="Dalin E."/>
            <person name="Tice H."/>
            <person name="Bruce D."/>
            <person name="Goodwin L."/>
            <person name="Pitluck S."/>
            <person name="Peters L."/>
            <person name="Ovchinnikova G."/>
            <person name="Teshima H."/>
            <person name="Kyrpides N."/>
            <person name="Mavromatis K."/>
            <person name="Ivanova N."/>
            <person name="Brettin T."/>
            <person name="Detter J.C."/>
            <person name="Han C."/>
            <person name="Larimer F."/>
            <person name="Land M."/>
            <person name="Hauser L."/>
            <person name="Markowitz V."/>
            <person name="Cheng J.-F."/>
            <person name="Hugenholtz P."/>
            <person name="Woyke T."/>
            <person name="Wu D."/>
            <person name="Brambilla E."/>
            <person name="Klenk H.-P."/>
            <person name="Eisen J.A."/>
        </authorList>
    </citation>
    <scope>NUCLEOTIDE SEQUENCE</scope>
    <source>
        <strain evidence="11">DSM 6220</strain>
    </source>
</reference>
<keyword evidence="12" id="KW-1185">Reference proteome</keyword>
<sequence>MAWWYVIFAGCFEVLFTTCLRYVDGFRHVGWTLAFVAAMCASLFLVGLAIKTLPMGTVYAVWTGLGAFGTVVVGMMFYGEPVTIPRMVLLCVLVASVAGLKLVSSH</sequence>
<feature type="transmembrane region" description="Helical" evidence="10">
    <location>
        <begin position="5"/>
        <end position="23"/>
    </location>
</feature>
<dbReference type="eggNOG" id="COG2076">
    <property type="taxonomic scope" value="Bacteria"/>
</dbReference>
<gene>
    <name evidence="11" type="ordered locus">Fraau_1854</name>
</gene>
<name>H8L045_FRAAD</name>
<comment type="subcellular location">
    <subcellularLocation>
        <location evidence="1 9">Cell membrane</location>
        <topology evidence="1 9">Multi-pass membrane protein</topology>
    </subcellularLocation>
</comment>
<dbReference type="RefSeq" id="WP_014403262.1">
    <property type="nucleotide sequence ID" value="NC_017033.1"/>
</dbReference>
<accession>H8L045</accession>
<dbReference type="FunFam" id="1.10.3730.20:FF:000001">
    <property type="entry name" value="Quaternary ammonium compound resistance transporter SugE"/>
    <property type="match status" value="1"/>
</dbReference>
<keyword evidence="4 9" id="KW-0812">Transmembrane</keyword>
<evidence type="ECO:0000256" key="9">
    <source>
        <dbReference type="RuleBase" id="RU003942"/>
    </source>
</evidence>
<dbReference type="KEGG" id="fau:Fraau_1854"/>
<evidence type="ECO:0000256" key="5">
    <source>
        <dbReference type="ARBA" id="ARBA00022989"/>
    </source>
</evidence>
<dbReference type="SUPFAM" id="SSF103481">
    <property type="entry name" value="Multidrug resistance efflux transporter EmrE"/>
    <property type="match status" value="1"/>
</dbReference>
<evidence type="ECO:0000313" key="12">
    <source>
        <dbReference type="Proteomes" id="UP000005234"/>
    </source>
</evidence>
<feature type="transmembrane region" description="Helical" evidence="10">
    <location>
        <begin position="29"/>
        <end position="50"/>
    </location>
</feature>
<dbReference type="InterPro" id="IPR045324">
    <property type="entry name" value="Small_multidrug_res"/>
</dbReference>
<protein>
    <recommendedName>
        <fullName evidence="8">Guanidinium exporter</fullName>
    </recommendedName>
</protein>
<dbReference type="OrthoDB" id="9808638at2"/>
<organism evidence="11 12">
    <name type="scientific">Frateuria aurantia (strain ATCC 33424 / DSM 6220 / KCTC 2777 / LMG 1558 / NBRC 3245 / NCIMB 13370)</name>
    <name type="common">Acetobacter aurantius</name>
    <dbReference type="NCBI Taxonomy" id="767434"/>
    <lineage>
        <taxon>Bacteria</taxon>
        <taxon>Pseudomonadati</taxon>
        <taxon>Pseudomonadota</taxon>
        <taxon>Gammaproteobacteria</taxon>
        <taxon>Lysobacterales</taxon>
        <taxon>Rhodanobacteraceae</taxon>
        <taxon>Frateuria</taxon>
    </lineage>
</organism>
<evidence type="ECO:0000256" key="4">
    <source>
        <dbReference type="ARBA" id="ARBA00022692"/>
    </source>
</evidence>
<dbReference type="HOGENOM" id="CLU_133067_1_2_6"/>